<dbReference type="AlphaFoldDB" id="A0A3N6P353"/>
<sequence>MTRSAVLETRPSVESGGKRYDRFTDYYDRSRQRSNRIRLHIGAGSEYRDGWFVAFGADAGDAVHRIDGSVATEC</sequence>
<gene>
    <name evidence="1" type="ORF">EA473_17630</name>
</gene>
<proteinExistence type="predicted"/>
<dbReference type="Proteomes" id="UP000282323">
    <property type="component" value="Unassembled WGS sequence"/>
</dbReference>
<reference evidence="1 2" key="1">
    <citation type="submission" date="2018-10" db="EMBL/GenBank/DDBJ databases">
        <title>Natrarchaeobius chitinivorans gen. nov., sp. nov., and Natrarchaeobius haloalkaliphilus sp. nov., alkaliphilic, chitin-utilizing haloarchaea from hypersaline alkaline lakes.</title>
        <authorList>
            <person name="Sorokin D.Y."/>
            <person name="Elcheninov A.G."/>
            <person name="Kostrikina N.A."/>
            <person name="Bale N.J."/>
            <person name="Sinninghe Damste J.S."/>
            <person name="Khijniak T.V."/>
            <person name="Kublanov I.V."/>
            <person name="Toshchakov S.V."/>
        </authorList>
    </citation>
    <scope>NUCLEOTIDE SEQUENCE [LARGE SCALE GENOMIC DNA]</scope>
    <source>
        <strain evidence="1 2">AArcht4T</strain>
    </source>
</reference>
<dbReference type="EMBL" id="REGA01000018">
    <property type="protein sequence ID" value="RQG92079.1"/>
    <property type="molecule type" value="Genomic_DNA"/>
</dbReference>
<protein>
    <submittedName>
        <fullName evidence="1">Uncharacterized protein</fullName>
    </submittedName>
</protein>
<accession>A0A3N6P353</accession>
<comment type="caution">
    <text evidence="1">The sequence shown here is derived from an EMBL/GenBank/DDBJ whole genome shotgun (WGS) entry which is preliminary data.</text>
</comment>
<name>A0A3N6P353_NATCH</name>
<organism evidence="1 2">
    <name type="scientific">Natrarchaeobius chitinivorans</name>
    <dbReference type="NCBI Taxonomy" id="1679083"/>
    <lineage>
        <taxon>Archaea</taxon>
        <taxon>Methanobacteriati</taxon>
        <taxon>Methanobacteriota</taxon>
        <taxon>Stenosarchaea group</taxon>
        <taxon>Halobacteria</taxon>
        <taxon>Halobacteriales</taxon>
        <taxon>Natrialbaceae</taxon>
        <taxon>Natrarchaeobius</taxon>
    </lineage>
</organism>
<evidence type="ECO:0000313" key="2">
    <source>
        <dbReference type="Proteomes" id="UP000282323"/>
    </source>
</evidence>
<keyword evidence="2" id="KW-1185">Reference proteome</keyword>
<evidence type="ECO:0000313" key="1">
    <source>
        <dbReference type="EMBL" id="RQG92079.1"/>
    </source>
</evidence>